<comment type="subcellular location">
    <subcellularLocation>
        <location evidence="1">Membrane</location>
        <topology evidence="1">Multi-pass membrane protein</topology>
    </subcellularLocation>
</comment>
<keyword evidence="7 8" id="KW-0472">Membrane</keyword>
<dbReference type="UniPathway" id="UPA00196"/>
<keyword evidence="10" id="KW-1185">Reference proteome</keyword>
<reference evidence="10" key="1">
    <citation type="journal article" date="2018" name="Nat. Microbiol.">
        <title>Leveraging single-cell genomics to expand the fungal tree of life.</title>
        <authorList>
            <person name="Ahrendt S.R."/>
            <person name="Quandt C.A."/>
            <person name="Ciobanu D."/>
            <person name="Clum A."/>
            <person name="Salamov A."/>
            <person name="Andreopoulos B."/>
            <person name="Cheng J.F."/>
            <person name="Woyke T."/>
            <person name="Pelin A."/>
            <person name="Henrissat B."/>
            <person name="Reynolds N.K."/>
            <person name="Benny G.L."/>
            <person name="Smith M.E."/>
            <person name="James T.Y."/>
            <person name="Grigoriev I.V."/>
        </authorList>
    </citation>
    <scope>NUCLEOTIDE SEQUENCE [LARGE SCALE GENOMIC DNA]</scope>
    <source>
        <strain evidence="10">Baker2002</strain>
    </source>
</reference>
<dbReference type="PIRSF" id="PIRSF016104">
    <property type="entry name" value="GPI2"/>
    <property type="match status" value="1"/>
</dbReference>
<comment type="similarity">
    <text evidence="3">Belongs to the PIGC family.</text>
</comment>
<sequence length="280" mass="32450">MSRSSVRWKKLLYLRQPFPDNYTDTSFLDQLRRNTTVAKYSYLKLVHDFSLVAFYCLLLLLVNVNFSAIYMNLWNPHVPTWLSSFISFILVCLDATFRSRKRSFMLYMIICMLLLVFSPVLRSLTQSTSLDSIWVLLLILTILTAIFHDYSLDLTADYRNITSTNMSFANSIVLASRLPTSMSVFSFLVFSIEVTVFVPIIDFYLRKKLLSGHFVAMITVFVTVAWMIYRVHGPVFLGIYAFGLFGMLVCLPVYFIFLQRYKNELQGPWDTAKPVLKSTP</sequence>
<evidence type="ECO:0000256" key="3">
    <source>
        <dbReference type="ARBA" id="ARBA00008321"/>
    </source>
</evidence>
<evidence type="ECO:0000256" key="8">
    <source>
        <dbReference type="SAM" id="Phobius"/>
    </source>
</evidence>
<comment type="pathway">
    <text evidence="2">Glycolipid biosynthesis; glycosylphosphatidylinositol-anchor biosynthesis.</text>
</comment>
<name>A0A4P9ZCD5_9ASCO</name>
<dbReference type="PANTHER" id="PTHR12982">
    <property type="entry name" value="PHOSPHATIDYLINOSITOL GLYCAN, CLASS C"/>
    <property type="match status" value="1"/>
</dbReference>
<gene>
    <name evidence="9" type="ORF">METBISCDRAFT_30835</name>
</gene>
<dbReference type="Proteomes" id="UP000268321">
    <property type="component" value="Unassembled WGS sequence"/>
</dbReference>
<feature type="transmembrane region" description="Helical" evidence="8">
    <location>
        <begin position="133"/>
        <end position="150"/>
    </location>
</feature>
<evidence type="ECO:0000256" key="6">
    <source>
        <dbReference type="ARBA" id="ARBA00022989"/>
    </source>
</evidence>
<evidence type="ECO:0000256" key="5">
    <source>
        <dbReference type="ARBA" id="ARBA00022692"/>
    </source>
</evidence>
<dbReference type="PANTHER" id="PTHR12982:SF0">
    <property type="entry name" value="PHOSPHATIDYLINOSITOL N-ACETYLGLUCOSAMINYLTRANSFERASE SUBUNIT C"/>
    <property type="match status" value="1"/>
</dbReference>
<keyword evidence="6 8" id="KW-1133">Transmembrane helix</keyword>
<dbReference type="GO" id="GO:0016757">
    <property type="term" value="F:glycosyltransferase activity"/>
    <property type="evidence" value="ECO:0007669"/>
    <property type="project" value="UniProtKB-KW"/>
</dbReference>
<dbReference type="OrthoDB" id="196709at2759"/>
<dbReference type="InterPro" id="IPR009450">
    <property type="entry name" value="Plno_GlcNAc_GPI2"/>
</dbReference>
<proteinExistence type="inferred from homology"/>
<keyword evidence="9" id="KW-0808">Transferase</keyword>
<protein>
    <submittedName>
        <fullName evidence="9">Phosphatidylinositol N-acetylglucosaminyltransferase</fullName>
    </submittedName>
</protein>
<dbReference type="AlphaFoldDB" id="A0A4P9ZCD5"/>
<keyword evidence="9" id="KW-0328">Glycosyltransferase</keyword>
<evidence type="ECO:0000256" key="4">
    <source>
        <dbReference type="ARBA" id="ARBA00022502"/>
    </source>
</evidence>
<evidence type="ECO:0000256" key="1">
    <source>
        <dbReference type="ARBA" id="ARBA00004141"/>
    </source>
</evidence>
<evidence type="ECO:0000256" key="2">
    <source>
        <dbReference type="ARBA" id="ARBA00004687"/>
    </source>
</evidence>
<dbReference type="Pfam" id="PF06432">
    <property type="entry name" value="GPI2"/>
    <property type="match status" value="1"/>
</dbReference>
<feature type="transmembrane region" description="Helical" evidence="8">
    <location>
        <begin position="212"/>
        <end position="229"/>
    </location>
</feature>
<feature type="transmembrane region" description="Helical" evidence="8">
    <location>
        <begin position="104"/>
        <end position="121"/>
    </location>
</feature>
<evidence type="ECO:0000313" key="10">
    <source>
        <dbReference type="Proteomes" id="UP000268321"/>
    </source>
</evidence>
<feature type="transmembrane region" description="Helical" evidence="8">
    <location>
        <begin position="184"/>
        <end position="205"/>
    </location>
</feature>
<accession>A0A4P9ZCD5</accession>
<dbReference type="EMBL" id="ML004456">
    <property type="protein sequence ID" value="RKP30556.1"/>
    <property type="molecule type" value="Genomic_DNA"/>
</dbReference>
<keyword evidence="5 8" id="KW-0812">Transmembrane</keyword>
<dbReference type="GO" id="GO:0000506">
    <property type="term" value="C:glycosylphosphatidylinositol-N-acetylglucosaminyltransferase (GPI-GnT) complex"/>
    <property type="evidence" value="ECO:0007669"/>
    <property type="project" value="TreeGrafter"/>
</dbReference>
<feature type="transmembrane region" description="Helical" evidence="8">
    <location>
        <begin position="49"/>
        <end position="72"/>
    </location>
</feature>
<evidence type="ECO:0000256" key="7">
    <source>
        <dbReference type="ARBA" id="ARBA00023136"/>
    </source>
</evidence>
<dbReference type="GO" id="GO:0006506">
    <property type="term" value="P:GPI anchor biosynthetic process"/>
    <property type="evidence" value="ECO:0007669"/>
    <property type="project" value="UniProtKB-UniPathway"/>
</dbReference>
<evidence type="ECO:0000313" key="9">
    <source>
        <dbReference type="EMBL" id="RKP30556.1"/>
    </source>
</evidence>
<keyword evidence="4" id="KW-0337">GPI-anchor biosynthesis</keyword>
<feature type="transmembrane region" description="Helical" evidence="8">
    <location>
        <begin position="235"/>
        <end position="257"/>
    </location>
</feature>
<organism evidence="9 10">
    <name type="scientific">Metschnikowia bicuspidata</name>
    <dbReference type="NCBI Taxonomy" id="27322"/>
    <lineage>
        <taxon>Eukaryota</taxon>
        <taxon>Fungi</taxon>
        <taxon>Dikarya</taxon>
        <taxon>Ascomycota</taxon>
        <taxon>Saccharomycotina</taxon>
        <taxon>Pichiomycetes</taxon>
        <taxon>Metschnikowiaceae</taxon>
        <taxon>Metschnikowia</taxon>
    </lineage>
</organism>